<dbReference type="GO" id="GO:0000271">
    <property type="term" value="P:polysaccharide biosynthetic process"/>
    <property type="evidence" value="ECO:0007669"/>
    <property type="project" value="TreeGrafter"/>
</dbReference>
<dbReference type="Proteomes" id="UP000244441">
    <property type="component" value="Chromosome"/>
</dbReference>
<keyword evidence="1 4" id="KW-0663">Pyridoxal phosphate</keyword>
<dbReference type="PANTHER" id="PTHR30244">
    <property type="entry name" value="TRANSAMINASE"/>
    <property type="match status" value="1"/>
</dbReference>
<dbReference type="SUPFAM" id="SSF53383">
    <property type="entry name" value="PLP-dependent transferases"/>
    <property type="match status" value="1"/>
</dbReference>
<evidence type="ECO:0000256" key="4">
    <source>
        <dbReference type="PIRSR" id="PIRSR000390-2"/>
    </source>
</evidence>
<dbReference type="GO" id="GO:0030170">
    <property type="term" value="F:pyridoxal phosphate binding"/>
    <property type="evidence" value="ECO:0007669"/>
    <property type="project" value="TreeGrafter"/>
</dbReference>
<evidence type="ECO:0000256" key="2">
    <source>
        <dbReference type="ARBA" id="ARBA00037999"/>
    </source>
</evidence>
<dbReference type="Gene3D" id="3.40.640.10">
    <property type="entry name" value="Type I PLP-dependent aspartate aminotransferase-like (Major domain)"/>
    <property type="match status" value="1"/>
</dbReference>
<dbReference type="OrthoDB" id="9804264at2"/>
<dbReference type="RefSeq" id="WP_108603863.1">
    <property type="nucleotide sequence ID" value="NZ_CP026604.1"/>
</dbReference>
<dbReference type="AlphaFoldDB" id="A0A2S0VUB4"/>
<dbReference type="InterPro" id="IPR015422">
    <property type="entry name" value="PyrdxlP-dep_Trfase_small"/>
</dbReference>
<feature type="active site" description="Proton acceptor" evidence="3">
    <location>
        <position position="188"/>
    </location>
</feature>
<evidence type="ECO:0000256" key="3">
    <source>
        <dbReference type="PIRSR" id="PIRSR000390-1"/>
    </source>
</evidence>
<reference evidence="6 7" key="1">
    <citation type="submission" date="2018-01" db="EMBL/GenBank/DDBJ databases">
        <title>Genome sequence of a Cantenovulum-like bacteria.</title>
        <authorList>
            <person name="Tan W.R."/>
            <person name="Lau N.-S."/>
            <person name="Go F."/>
            <person name="Amirul A.-A.A."/>
        </authorList>
    </citation>
    <scope>NUCLEOTIDE SEQUENCE [LARGE SCALE GENOMIC DNA]</scope>
    <source>
        <strain evidence="6 7">CCB-QB4</strain>
    </source>
</reference>
<protein>
    <submittedName>
        <fullName evidence="6">UDP-4-amino-4, 6-dideoxy-N-acetyl-beta-L-altrosamine transaminase</fullName>
    </submittedName>
</protein>
<evidence type="ECO:0000256" key="1">
    <source>
        <dbReference type="ARBA" id="ARBA00022898"/>
    </source>
</evidence>
<accession>A0A2S0VUB4</accession>
<name>A0A2S0VUB4_9ALTE</name>
<dbReference type="Pfam" id="PF01041">
    <property type="entry name" value="DegT_DnrJ_EryC1"/>
    <property type="match status" value="1"/>
</dbReference>
<gene>
    <name evidence="6" type="primary">pseC</name>
    <name evidence="6" type="ORF">C2869_15780</name>
</gene>
<evidence type="ECO:0000313" key="6">
    <source>
        <dbReference type="EMBL" id="AWB67795.1"/>
    </source>
</evidence>
<feature type="modified residue" description="N6-(pyridoxal phosphate)lysine" evidence="4">
    <location>
        <position position="188"/>
    </location>
</feature>
<dbReference type="KEGG" id="cate:C2869_15780"/>
<organism evidence="6 7">
    <name type="scientific">Saccharobesus litoralis</name>
    <dbReference type="NCBI Taxonomy" id="2172099"/>
    <lineage>
        <taxon>Bacteria</taxon>
        <taxon>Pseudomonadati</taxon>
        <taxon>Pseudomonadota</taxon>
        <taxon>Gammaproteobacteria</taxon>
        <taxon>Alteromonadales</taxon>
        <taxon>Alteromonadaceae</taxon>
        <taxon>Saccharobesus</taxon>
    </lineage>
</organism>
<evidence type="ECO:0000256" key="5">
    <source>
        <dbReference type="RuleBase" id="RU004508"/>
    </source>
</evidence>
<evidence type="ECO:0000313" key="7">
    <source>
        <dbReference type="Proteomes" id="UP000244441"/>
    </source>
</evidence>
<dbReference type="GO" id="GO:0008483">
    <property type="term" value="F:transaminase activity"/>
    <property type="evidence" value="ECO:0007669"/>
    <property type="project" value="TreeGrafter"/>
</dbReference>
<dbReference type="NCBIfam" id="TIGR03588">
    <property type="entry name" value="PseC"/>
    <property type="match status" value="1"/>
</dbReference>
<dbReference type="PANTHER" id="PTHR30244:SF34">
    <property type="entry name" value="DTDP-4-AMINO-4,6-DIDEOXYGALACTOSE TRANSAMINASE"/>
    <property type="match status" value="1"/>
</dbReference>
<dbReference type="PIRSF" id="PIRSF000390">
    <property type="entry name" value="PLP_StrS"/>
    <property type="match status" value="1"/>
</dbReference>
<keyword evidence="7" id="KW-1185">Reference proteome</keyword>
<sequence length="396" mass="44348">MIPYGKQDIIQADIDAVVDVLQNQFLTQGTQVPAFEKAISEYCNVEYCIAVNSGTSALHVACLALDIGEGDLVWTTPITFVASANCARYCGADIDFVDIDPVTRNLSITQLAEKLEIAEKANRLPKALVCVHYAGQSCDMQAINQLGQRYGFKIIEDASHALGAKYQNKLVGNCQYSDCTVFSFHPVKPITTAEGGALVTNNSALYQKATLHAKHGVTRDDSLLEPQYRSVADGDWYYQQIELGYNYRLSDIHAALGLSQLQRIDTYIQRRLHVAERYQHAFEAQSTTLPQLTLPQLSVDSGWHLYVVELPFQLRKLAFDYFRTHKIGVNVHYIPVHLQPYYQKLGFKQGDFPHAESFYAGAITLPIHPNLTLPEQEKVISCMRDFLTSVSHQLNA</sequence>
<dbReference type="InterPro" id="IPR015421">
    <property type="entry name" value="PyrdxlP-dep_Trfase_major"/>
</dbReference>
<dbReference type="Gene3D" id="3.90.1150.10">
    <property type="entry name" value="Aspartate Aminotransferase, domain 1"/>
    <property type="match status" value="1"/>
</dbReference>
<dbReference type="EMBL" id="CP026604">
    <property type="protein sequence ID" value="AWB67795.1"/>
    <property type="molecule type" value="Genomic_DNA"/>
</dbReference>
<dbReference type="InterPro" id="IPR015424">
    <property type="entry name" value="PyrdxlP-dep_Trfase"/>
</dbReference>
<dbReference type="InterPro" id="IPR020026">
    <property type="entry name" value="PseC"/>
</dbReference>
<dbReference type="InterPro" id="IPR000653">
    <property type="entry name" value="DegT/StrS_aminotransferase"/>
</dbReference>
<dbReference type="CDD" id="cd00616">
    <property type="entry name" value="AHBA_syn"/>
    <property type="match status" value="1"/>
</dbReference>
<comment type="similarity">
    <text evidence="2 5">Belongs to the DegT/DnrJ/EryC1 family.</text>
</comment>
<proteinExistence type="inferred from homology"/>